<organism evidence="1 2">
    <name type="scientific">Cristinia sonorae</name>
    <dbReference type="NCBI Taxonomy" id="1940300"/>
    <lineage>
        <taxon>Eukaryota</taxon>
        <taxon>Fungi</taxon>
        <taxon>Dikarya</taxon>
        <taxon>Basidiomycota</taxon>
        <taxon>Agaricomycotina</taxon>
        <taxon>Agaricomycetes</taxon>
        <taxon>Agaricomycetidae</taxon>
        <taxon>Agaricales</taxon>
        <taxon>Pleurotineae</taxon>
        <taxon>Stephanosporaceae</taxon>
        <taxon>Cristinia</taxon>
    </lineage>
</organism>
<gene>
    <name evidence="1" type="ORF">BXZ70DRAFT_129111</name>
</gene>
<dbReference type="EMBL" id="JAEVFJ010000014">
    <property type="protein sequence ID" value="KAH8100808.1"/>
    <property type="molecule type" value="Genomic_DNA"/>
</dbReference>
<comment type="caution">
    <text evidence="1">The sequence shown here is derived from an EMBL/GenBank/DDBJ whole genome shotgun (WGS) entry which is preliminary data.</text>
</comment>
<evidence type="ECO:0000313" key="2">
    <source>
        <dbReference type="Proteomes" id="UP000813824"/>
    </source>
</evidence>
<dbReference type="Proteomes" id="UP000813824">
    <property type="component" value="Unassembled WGS sequence"/>
</dbReference>
<accession>A0A8K0UPV8</accession>
<sequence length="289" mass="32478">MDRILETFCFRLRSDRLDGLVDMVSLFLLYCSADSTFFSYLHLHHLLHDKAHSYLHRAESLCQLRLTRPLLCIMLSLKLLFYKLFNSITKSSPTMTSSLSDSAIFASSKPHPRPRSSTLTFCLGRRRGSMSPNETTKDAYRVDLLVYDQTISTVSFDDFDEETGTGSLVDIQPISEKSFSKVIGSKITWHGDAARTLDQCRLLNSVSPYFPLSSIALWEDTDLDAEDDGAYDWFGELPPVILTTGANSIFLRQVMPGLKMVCRSSIKSASPIPPSSAGFVQRAFAWFGR</sequence>
<reference evidence="1" key="1">
    <citation type="journal article" date="2021" name="New Phytol.">
        <title>Evolutionary innovations through gain and loss of genes in the ectomycorrhizal Boletales.</title>
        <authorList>
            <person name="Wu G."/>
            <person name="Miyauchi S."/>
            <person name="Morin E."/>
            <person name="Kuo A."/>
            <person name="Drula E."/>
            <person name="Varga T."/>
            <person name="Kohler A."/>
            <person name="Feng B."/>
            <person name="Cao Y."/>
            <person name="Lipzen A."/>
            <person name="Daum C."/>
            <person name="Hundley H."/>
            <person name="Pangilinan J."/>
            <person name="Johnson J."/>
            <person name="Barry K."/>
            <person name="LaButti K."/>
            <person name="Ng V."/>
            <person name="Ahrendt S."/>
            <person name="Min B."/>
            <person name="Choi I.G."/>
            <person name="Park H."/>
            <person name="Plett J.M."/>
            <person name="Magnuson J."/>
            <person name="Spatafora J.W."/>
            <person name="Nagy L.G."/>
            <person name="Henrissat B."/>
            <person name="Grigoriev I.V."/>
            <person name="Yang Z.L."/>
            <person name="Xu J."/>
            <person name="Martin F.M."/>
        </authorList>
    </citation>
    <scope>NUCLEOTIDE SEQUENCE</scope>
    <source>
        <strain evidence="1">KKN 215</strain>
    </source>
</reference>
<evidence type="ECO:0000313" key="1">
    <source>
        <dbReference type="EMBL" id="KAH8100808.1"/>
    </source>
</evidence>
<dbReference type="AlphaFoldDB" id="A0A8K0UPV8"/>
<protein>
    <submittedName>
        <fullName evidence="1">Uncharacterized protein</fullName>
    </submittedName>
</protein>
<proteinExistence type="predicted"/>
<dbReference type="OrthoDB" id="10511766at2759"/>
<name>A0A8K0UPV8_9AGAR</name>
<keyword evidence="2" id="KW-1185">Reference proteome</keyword>